<protein>
    <submittedName>
        <fullName evidence="3">Uncharacterized protein</fullName>
    </submittedName>
</protein>
<accession>A0A914R2I0</accession>
<reference evidence="3" key="1">
    <citation type="submission" date="2022-11" db="UniProtKB">
        <authorList>
            <consortium name="WormBaseParasite"/>
        </authorList>
    </citation>
    <scope>IDENTIFICATION</scope>
</reference>
<evidence type="ECO:0000256" key="1">
    <source>
        <dbReference type="SAM" id="Phobius"/>
    </source>
</evidence>
<name>A0A914R2I0_9BILA</name>
<proteinExistence type="predicted"/>
<keyword evidence="1" id="KW-1133">Transmembrane helix</keyword>
<dbReference type="InterPro" id="IPR019428">
    <property type="entry name" value="7TM_GPCR_serpentine_rcpt_Str"/>
</dbReference>
<evidence type="ECO:0000313" key="3">
    <source>
        <dbReference type="WBParaSite" id="PDA_v2.g8738.t1"/>
    </source>
</evidence>
<feature type="transmembrane region" description="Helical" evidence="1">
    <location>
        <begin position="73"/>
        <end position="97"/>
    </location>
</feature>
<evidence type="ECO:0000313" key="2">
    <source>
        <dbReference type="Proteomes" id="UP000887578"/>
    </source>
</evidence>
<dbReference type="Proteomes" id="UP000887578">
    <property type="component" value="Unplaced"/>
</dbReference>
<keyword evidence="1" id="KW-0472">Membrane</keyword>
<organism evidence="2 3">
    <name type="scientific">Panagrolaimus davidi</name>
    <dbReference type="NCBI Taxonomy" id="227884"/>
    <lineage>
        <taxon>Eukaryota</taxon>
        <taxon>Metazoa</taxon>
        <taxon>Ecdysozoa</taxon>
        <taxon>Nematoda</taxon>
        <taxon>Chromadorea</taxon>
        <taxon>Rhabditida</taxon>
        <taxon>Tylenchina</taxon>
        <taxon>Panagrolaimomorpha</taxon>
        <taxon>Panagrolaimoidea</taxon>
        <taxon>Panagrolaimidae</taxon>
        <taxon>Panagrolaimus</taxon>
    </lineage>
</organism>
<dbReference type="Pfam" id="PF10326">
    <property type="entry name" value="7TM_GPCR_Str"/>
    <property type="match status" value="1"/>
</dbReference>
<feature type="transmembrane region" description="Helical" evidence="1">
    <location>
        <begin position="12"/>
        <end position="31"/>
    </location>
</feature>
<keyword evidence="1" id="KW-0812">Transmembrane</keyword>
<keyword evidence="2" id="KW-1185">Reference proteome</keyword>
<dbReference type="AlphaFoldDB" id="A0A914R2I0"/>
<dbReference type="WBParaSite" id="PDA_v2.g8738.t1">
    <property type="protein sequence ID" value="PDA_v2.g8738.t1"/>
    <property type="gene ID" value="PDA_v2.g8738"/>
</dbReference>
<sequence>MSWNITLKKWSFGFLILCGTLLIGAYCYVYWISNFTREKNDEFYKYLLVGTQWEIDGKVPPYGSFALWEFPNLYNYSLAAVIISYIIVIYCGISIFYHVKKAEGMLSSSDRKYQRQISSIFYNVKKAEGMLSSSDRRYQRQISYVMTIEL</sequence>